<proteinExistence type="predicted"/>
<feature type="transmembrane region" description="Helical" evidence="1">
    <location>
        <begin position="21"/>
        <end position="42"/>
    </location>
</feature>
<dbReference type="Proteomes" id="UP000437736">
    <property type="component" value="Unassembled WGS sequence"/>
</dbReference>
<dbReference type="EMBL" id="WJHE01000187">
    <property type="protein sequence ID" value="MST31977.1"/>
    <property type="molecule type" value="Genomic_DNA"/>
</dbReference>
<evidence type="ECO:0000313" key="2">
    <source>
        <dbReference type="EMBL" id="MST31977.1"/>
    </source>
</evidence>
<keyword evidence="1" id="KW-1133">Transmembrane helix</keyword>
<accession>A0ABW9QRP2</accession>
<dbReference type="InterPro" id="IPR032601">
    <property type="entry name" value="DUF4900"/>
</dbReference>
<keyword evidence="1" id="KW-0812">Transmembrane</keyword>
<name>A0ABW9QRP2_9ACTN</name>
<gene>
    <name evidence="2" type="ORF">GHK86_04455</name>
</gene>
<dbReference type="Pfam" id="PF16241">
    <property type="entry name" value="DUF4900"/>
    <property type="match status" value="1"/>
</dbReference>
<protein>
    <submittedName>
        <fullName evidence="2">DUF4900 domain-containing protein</fullName>
    </submittedName>
</protein>
<evidence type="ECO:0000313" key="3">
    <source>
        <dbReference type="Proteomes" id="UP000437736"/>
    </source>
</evidence>
<keyword evidence="3" id="KW-1185">Reference proteome</keyword>
<organism evidence="2 3">
    <name type="scientific">Acidiferrimicrobium australe</name>
    <dbReference type="NCBI Taxonomy" id="2664430"/>
    <lineage>
        <taxon>Bacteria</taxon>
        <taxon>Bacillati</taxon>
        <taxon>Actinomycetota</taxon>
        <taxon>Acidimicrobiia</taxon>
        <taxon>Acidimicrobiales</taxon>
        <taxon>Acidimicrobiaceae</taxon>
        <taxon>Acidiferrimicrobium</taxon>
    </lineage>
</organism>
<reference evidence="2 3" key="1">
    <citation type="submission" date="2019-11" db="EMBL/GenBank/DDBJ databases">
        <title>Acidiferrimicrobium australis gen. nov., sp. nov., an acidophilic and obligately heterotrophic, member of the Actinobacteria that catalyses dissimilatory oxido- reduction of iron isolated from metal-rich acidic water in Chile.</title>
        <authorList>
            <person name="Gonzalez D."/>
            <person name="Huber K."/>
            <person name="Hedrich S."/>
            <person name="Rojas-Villalobos C."/>
            <person name="Quatrini R."/>
            <person name="Dinamarca M.A."/>
            <person name="Schwarz A."/>
            <person name="Canales C."/>
            <person name="Nancucheo I."/>
        </authorList>
    </citation>
    <scope>NUCLEOTIDE SEQUENCE [LARGE SCALE GENOMIC DNA]</scope>
    <source>
        <strain evidence="2 3">USS-CCA1</strain>
    </source>
</reference>
<sequence>MRRTRPLAAQSSRDRRNDDRGVTLIVVMTVMAVVLLLGTTLASSSIFHLPMAVQQNEREQALEAAQSGIADFTSYLNNDANYWHDTAAMNANPAFTQWVKVPGDPNDESFRYHVDSSTIAQGYLTLEASGCASPNFSATTCTSGVVRTVQVQLKPEGFTDYVYFTNNELANPATTPGTTCHPYLAWQANGVNNGIASDEYGPTGNCSQELGTWGTGTVFDGPVHTNDAFRFCGNPEFTGEVDSYFANAPSGSAPDATAGLGGSRQSYLQGWVNNKFQRSNCGTTSTPIFKAGPIAAGYNLPMPATNADLASLVNKAQGGADGCLFSGYTALSLYYVGSQGYISYSSPYTDFGGSSWNGSVCGMPSSGTTGTIKIPASGLVVYVQAATTATTTSSAAKSCLNAPQVGQGPDQCGGDVTIGDAPVGATNQFPVALRAASNVTAPPSPPAGATGGLAGQLTVASADGIQIDNNLEYRTAPPQPSGAPSGGSVSTDMLGLIAQNDIMLDHDPTNVSNPCGWSDTTSTQDFCENPVIDGALLSIQGAFYVQNWGSGGVLGNVTFNGSLALDYSGITGTAYSDGTLISGFNEKFEYDPRLAFSSPPYFLSPSTTYWVQRRWTELPACATPGTGC</sequence>
<evidence type="ECO:0000256" key="1">
    <source>
        <dbReference type="SAM" id="Phobius"/>
    </source>
</evidence>
<keyword evidence="1" id="KW-0472">Membrane</keyword>
<comment type="caution">
    <text evidence="2">The sequence shown here is derived from an EMBL/GenBank/DDBJ whole genome shotgun (WGS) entry which is preliminary data.</text>
</comment>